<dbReference type="EMBL" id="JBHSGQ010000005">
    <property type="protein sequence ID" value="MFC4725732.1"/>
    <property type="molecule type" value="Genomic_DNA"/>
</dbReference>
<protein>
    <submittedName>
        <fullName evidence="2">DUF5615 family PIN-like protein</fullName>
    </submittedName>
</protein>
<name>A0ABV9NBH3_9PROT</name>
<feature type="domain" description="DUF5615" evidence="1">
    <location>
        <begin position="6"/>
        <end position="109"/>
    </location>
</feature>
<evidence type="ECO:0000313" key="2">
    <source>
        <dbReference type="EMBL" id="MFC4725732.1"/>
    </source>
</evidence>
<evidence type="ECO:0000259" key="1">
    <source>
        <dbReference type="Pfam" id="PF18480"/>
    </source>
</evidence>
<dbReference type="InterPro" id="IPR041049">
    <property type="entry name" value="DUF5615"/>
</dbReference>
<sequence>MTPLFFLVDVQLPKALARWITEQGAEAVHAHDVGLGRATDHEICELAQTQGRIIVTKDADFLGLSLRFDPAIRLVWVRMGNVSTNALLDRFSTAWPQIRTALNSGEAIVELC</sequence>
<proteinExistence type="predicted"/>
<dbReference type="Pfam" id="PF18480">
    <property type="entry name" value="DUF5615"/>
    <property type="match status" value="1"/>
</dbReference>
<organism evidence="2 3">
    <name type="scientific">Glycocaulis abyssi</name>
    <dbReference type="NCBI Taxonomy" id="1433403"/>
    <lineage>
        <taxon>Bacteria</taxon>
        <taxon>Pseudomonadati</taxon>
        <taxon>Pseudomonadota</taxon>
        <taxon>Alphaproteobacteria</taxon>
        <taxon>Maricaulales</taxon>
        <taxon>Maricaulaceae</taxon>
        <taxon>Glycocaulis</taxon>
    </lineage>
</organism>
<dbReference type="Proteomes" id="UP001596024">
    <property type="component" value="Unassembled WGS sequence"/>
</dbReference>
<evidence type="ECO:0000313" key="3">
    <source>
        <dbReference type="Proteomes" id="UP001596024"/>
    </source>
</evidence>
<reference evidence="3" key="1">
    <citation type="journal article" date="2019" name="Int. J. Syst. Evol. Microbiol.">
        <title>The Global Catalogue of Microorganisms (GCM) 10K type strain sequencing project: providing services to taxonomists for standard genome sequencing and annotation.</title>
        <authorList>
            <consortium name="The Broad Institute Genomics Platform"/>
            <consortium name="The Broad Institute Genome Sequencing Center for Infectious Disease"/>
            <person name="Wu L."/>
            <person name="Ma J."/>
        </authorList>
    </citation>
    <scope>NUCLEOTIDE SEQUENCE [LARGE SCALE GENOMIC DNA]</scope>
    <source>
        <strain evidence="3">CCUG 62981</strain>
    </source>
</reference>
<accession>A0ABV9NBH3</accession>
<dbReference type="RefSeq" id="WP_371392700.1">
    <property type="nucleotide sequence ID" value="NZ_CP163421.1"/>
</dbReference>
<gene>
    <name evidence="2" type="ORF">ACFPB0_10560</name>
</gene>
<comment type="caution">
    <text evidence="2">The sequence shown here is derived from an EMBL/GenBank/DDBJ whole genome shotgun (WGS) entry which is preliminary data.</text>
</comment>
<keyword evidence="3" id="KW-1185">Reference proteome</keyword>